<gene>
    <name evidence="2" type="ORF">D915_007891</name>
</gene>
<evidence type="ECO:0000313" key="3">
    <source>
        <dbReference type="Proteomes" id="UP000230066"/>
    </source>
</evidence>
<dbReference type="PROSITE" id="PS50011">
    <property type="entry name" value="PROTEIN_KINASE_DOM"/>
    <property type="match status" value="1"/>
</dbReference>
<protein>
    <submittedName>
        <fullName evidence="2">Calcium/calmodulin-dependent protein kinase type IV</fullName>
    </submittedName>
</protein>
<keyword evidence="2" id="KW-0418">Kinase</keyword>
<dbReference type="InterPro" id="IPR000719">
    <property type="entry name" value="Prot_kinase_dom"/>
</dbReference>
<dbReference type="PANTHER" id="PTHR24347">
    <property type="entry name" value="SERINE/THREONINE-PROTEIN KINASE"/>
    <property type="match status" value="1"/>
</dbReference>
<feature type="domain" description="Protein kinase" evidence="1">
    <location>
        <begin position="20"/>
        <end position="302"/>
    </location>
</feature>
<dbReference type="GO" id="GO:0004672">
    <property type="term" value="F:protein kinase activity"/>
    <property type="evidence" value="ECO:0007669"/>
    <property type="project" value="InterPro"/>
</dbReference>
<dbReference type="SUPFAM" id="SSF56112">
    <property type="entry name" value="Protein kinase-like (PK-like)"/>
    <property type="match status" value="1"/>
</dbReference>
<name>A0A4E0RY28_FASHE</name>
<comment type="caution">
    <text evidence="2">The sequence shown here is derived from an EMBL/GenBank/DDBJ whole genome shotgun (WGS) entry which is preliminary data.</text>
</comment>
<dbReference type="Gene3D" id="3.30.200.20">
    <property type="entry name" value="Phosphorylase Kinase, domain 1"/>
    <property type="match status" value="1"/>
</dbReference>
<reference evidence="2" key="1">
    <citation type="submission" date="2019-03" db="EMBL/GenBank/DDBJ databases">
        <title>Improved annotation for the trematode Fasciola hepatica.</title>
        <authorList>
            <person name="Choi Y.-J."/>
            <person name="Martin J."/>
            <person name="Mitreva M."/>
        </authorList>
    </citation>
    <scope>NUCLEOTIDE SEQUENCE [LARGE SCALE GENOMIC DNA]</scope>
</reference>
<organism evidence="2 3">
    <name type="scientific">Fasciola hepatica</name>
    <name type="common">Liver fluke</name>
    <dbReference type="NCBI Taxonomy" id="6192"/>
    <lineage>
        <taxon>Eukaryota</taxon>
        <taxon>Metazoa</taxon>
        <taxon>Spiralia</taxon>
        <taxon>Lophotrochozoa</taxon>
        <taxon>Platyhelminthes</taxon>
        <taxon>Trematoda</taxon>
        <taxon>Digenea</taxon>
        <taxon>Plagiorchiida</taxon>
        <taxon>Echinostomata</taxon>
        <taxon>Echinostomatoidea</taxon>
        <taxon>Fasciolidae</taxon>
        <taxon>Fasciola</taxon>
    </lineage>
</organism>
<accession>A0A4E0RY28</accession>
<dbReference type="Pfam" id="PF00069">
    <property type="entry name" value="Pkinase"/>
    <property type="match status" value="1"/>
</dbReference>
<evidence type="ECO:0000259" key="1">
    <source>
        <dbReference type="PROSITE" id="PS50011"/>
    </source>
</evidence>
<dbReference type="Gene3D" id="1.10.510.10">
    <property type="entry name" value="Transferase(Phosphotransferase) domain 1"/>
    <property type="match status" value="1"/>
</dbReference>
<evidence type="ECO:0000313" key="2">
    <source>
        <dbReference type="EMBL" id="THD21100.1"/>
    </source>
</evidence>
<keyword evidence="2" id="KW-0808">Transferase</keyword>
<proteinExistence type="predicted"/>
<keyword evidence="3" id="KW-1185">Reference proteome</keyword>
<dbReference type="EMBL" id="JXXN02003852">
    <property type="protein sequence ID" value="THD21100.1"/>
    <property type="molecule type" value="Genomic_DNA"/>
</dbReference>
<dbReference type="Proteomes" id="UP000230066">
    <property type="component" value="Unassembled WGS sequence"/>
</dbReference>
<dbReference type="AlphaFoldDB" id="A0A4E0RY28"/>
<sequence length="366" mass="41872">MSTDFVITENGRKTPFEDIYECIREIGRRPFQPNGSTSYVSTCTEKGTGYIFAVKIIQKKPVHPPKKNAARDVKFMLKLQHENIARLKEVFETDLTLYLVMEHINGEELFKRISVFVTKTESFPSAFVNPSRLASLPFYTEQIVAHYFRQIANGIRFLHEYGIVHKNLKPENILLSSSRPEAVVKITDAGLDRFMLEDTDMELVCCNTIYCPPELLLSRRSDKTFDMWSLGLILYITLSGSDPFYPKVDEDLFRAVLLGDISYSNEAWNQVSLNGKDAVKRLLVVDPKQRALTADILQHSWICGDHATTEHLLISQSRLGDFNTRRALMNAKFAERKQNIPSTPQYPVQCNRKFLPVKKTGLDAVR</sequence>
<dbReference type="InterPro" id="IPR011009">
    <property type="entry name" value="Kinase-like_dom_sf"/>
</dbReference>
<dbReference type="GO" id="GO:0005524">
    <property type="term" value="F:ATP binding"/>
    <property type="evidence" value="ECO:0007669"/>
    <property type="project" value="InterPro"/>
</dbReference>